<dbReference type="InterPro" id="IPR008928">
    <property type="entry name" value="6-hairpin_glycosidase_sf"/>
</dbReference>
<keyword evidence="1" id="KW-0732">Signal</keyword>
<dbReference type="Proteomes" id="UP001642482">
    <property type="component" value="Unassembled WGS sequence"/>
</dbReference>
<dbReference type="Gene3D" id="1.50.10.10">
    <property type="match status" value="1"/>
</dbReference>
<reference evidence="2 3" key="1">
    <citation type="submission" date="2024-01" db="EMBL/GenBank/DDBJ databases">
        <authorList>
            <person name="Allen C."/>
            <person name="Tagirdzhanova G."/>
        </authorList>
    </citation>
    <scope>NUCLEOTIDE SEQUENCE [LARGE SCALE GENOMIC DNA]</scope>
</reference>
<dbReference type="PIRSF" id="PIRSF028846">
    <property type="entry name" value="UCP028846"/>
    <property type="match status" value="1"/>
</dbReference>
<dbReference type="InterPro" id="IPR008313">
    <property type="entry name" value="GH125"/>
</dbReference>
<feature type="chain" id="PRO_5046886351" description="DUF1237 domain containing protein" evidence="1">
    <location>
        <begin position="25"/>
        <end position="535"/>
    </location>
</feature>
<dbReference type="PANTHER" id="PTHR31047">
    <property type="entry name" value="MEIOTICALLY UP-REGULATED GENE 157 PROTEIN"/>
    <property type="match status" value="1"/>
</dbReference>
<evidence type="ECO:0000313" key="2">
    <source>
        <dbReference type="EMBL" id="CAK7215147.1"/>
    </source>
</evidence>
<sequence>MARRTTIIGASVLANLWATGTALGQNCPDYSSYSTQQHQPLSNGSYQLGYMRPDPGCRTFNLSEVESTITSMAGSISDPDLYRLFLNAFPNTLDTAIRWKGVAADNADEELTFVITGDIDAMWLRDSANQMQSYRSLLKVSTDRNSLASLYRGVINLQARYLLESPFCNSFQPPMESGIAPATNGAATDDTVTPPYNSSQVFECKYELDSLAAFLEVSADYYSATGDAAFFGRFKWLSALQAVINTATSMMTPTYGNNGTVLFSPYTFTRMTTRSTETLANNGLGSPVAANTGLIRSAFRPSDDSTLLQLFIPANMMFSHYLEQTAKIVDKLGASAPQGLGARMHAFAAELRRAILRHGIVTDPNAGTFGAPVYAYEVDGFGSSIIMDDANIPSLLSAPFFGFTSISDPVYQSTRAAILSETPRAGPNQYNSNPYFMHGPVISGVGGPHQGPGYAWPMASIVRILTSDDDDEIADQLQTLVSSTAGLGLIHESINTFDQTKWTRQWFSWANGLFGQMILDLKERKPELLKRSYQP</sequence>
<dbReference type="EMBL" id="CAWUHD010000016">
    <property type="protein sequence ID" value="CAK7215147.1"/>
    <property type="molecule type" value="Genomic_DNA"/>
</dbReference>
<keyword evidence="3" id="KW-1185">Reference proteome</keyword>
<evidence type="ECO:0000313" key="3">
    <source>
        <dbReference type="Proteomes" id="UP001642482"/>
    </source>
</evidence>
<evidence type="ECO:0008006" key="4">
    <source>
        <dbReference type="Google" id="ProtNLM"/>
    </source>
</evidence>
<dbReference type="SUPFAM" id="SSF48208">
    <property type="entry name" value="Six-hairpin glycosidases"/>
    <property type="match status" value="1"/>
</dbReference>
<comment type="caution">
    <text evidence="2">The sequence shown here is derived from an EMBL/GenBank/DDBJ whole genome shotgun (WGS) entry which is preliminary data.</text>
</comment>
<dbReference type="SMART" id="SM01149">
    <property type="entry name" value="DUF1237"/>
    <property type="match status" value="1"/>
</dbReference>
<evidence type="ECO:0000256" key="1">
    <source>
        <dbReference type="SAM" id="SignalP"/>
    </source>
</evidence>
<feature type="signal peptide" evidence="1">
    <location>
        <begin position="1"/>
        <end position="24"/>
    </location>
</feature>
<dbReference type="PANTHER" id="PTHR31047:SF1">
    <property type="entry name" value="DUF1237 DOMAIN-CONTAINING PROTEIN"/>
    <property type="match status" value="1"/>
</dbReference>
<protein>
    <recommendedName>
        <fullName evidence="4">DUF1237 domain containing protein</fullName>
    </recommendedName>
</protein>
<gene>
    <name evidence="2" type="ORF">SEUCBS140593_002432</name>
</gene>
<name>A0ABP0B6N0_9PEZI</name>
<dbReference type="InterPro" id="IPR012341">
    <property type="entry name" value="6hp_glycosidase-like_sf"/>
</dbReference>
<organism evidence="2 3">
    <name type="scientific">Sporothrix eucalyptigena</name>
    <dbReference type="NCBI Taxonomy" id="1812306"/>
    <lineage>
        <taxon>Eukaryota</taxon>
        <taxon>Fungi</taxon>
        <taxon>Dikarya</taxon>
        <taxon>Ascomycota</taxon>
        <taxon>Pezizomycotina</taxon>
        <taxon>Sordariomycetes</taxon>
        <taxon>Sordariomycetidae</taxon>
        <taxon>Ophiostomatales</taxon>
        <taxon>Ophiostomataceae</taxon>
        <taxon>Sporothrix</taxon>
    </lineage>
</organism>
<dbReference type="Pfam" id="PF06824">
    <property type="entry name" value="Glyco_hydro_125"/>
    <property type="match status" value="1"/>
</dbReference>
<proteinExistence type="predicted"/>
<accession>A0ABP0B6N0</accession>